<accession>A0A7V5UEP7</accession>
<dbReference type="EMBL" id="DROD01000318">
    <property type="protein sequence ID" value="HHJ52468.1"/>
    <property type="molecule type" value="Genomic_DNA"/>
</dbReference>
<protein>
    <submittedName>
        <fullName evidence="1">T9SS type A sorting domain-containing protein</fullName>
    </submittedName>
</protein>
<dbReference type="Proteomes" id="UP000886124">
    <property type="component" value="Unassembled WGS sequence"/>
</dbReference>
<name>A0A7V5UEP7_CALAY</name>
<reference evidence="1" key="1">
    <citation type="journal article" date="2020" name="mSystems">
        <title>Genome- and Community-Level Interaction Insights into Carbon Utilization and Element Cycling Functions of Hydrothermarchaeota in Hydrothermal Sediment.</title>
        <authorList>
            <person name="Zhou Z."/>
            <person name="Liu Y."/>
            <person name="Xu W."/>
            <person name="Pan J."/>
            <person name="Luo Z.H."/>
            <person name="Li M."/>
        </authorList>
    </citation>
    <scope>NUCLEOTIDE SEQUENCE [LARGE SCALE GENOMIC DNA]</scope>
    <source>
        <strain evidence="1">HyVt-527</strain>
    </source>
</reference>
<organism evidence="1">
    <name type="scientific">Caldithrix abyssi</name>
    <dbReference type="NCBI Taxonomy" id="187145"/>
    <lineage>
        <taxon>Bacteria</taxon>
        <taxon>Pseudomonadati</taxon>
        <taxon>Calditrichota</taxon>
        <taxon>Calditrichia</taxon>
        <taxon>Calditrichales</taxon>
        <taxon>Calditrichaceae</taxon>
        <taxon>Caldithrix</taxon>
    </lineage>
</organism>
<proteinExistence type="predicted"/>
<dbReference type="AlphaFoldDB" id="A0A7V5UEP7"/>
<gene>
    <name evidence="1" type="ORF">ENJ89_04685</name>
</gene>
<comment type="caution">
    <text evidence="1">The sequence shown here is derived from an EMBL/GenBank/DDBJ whole genome shotgun (WGS) entry which is preliminary data.</text>
</comment>
<dbReference type="SUPFAM" id="SSF101898">
    <property type="entry name" value="NHL repeat"/>
    <property type="match status" value="2"/>
</dbReference>
<dbReference type="InterPro" id="IPR026444">
    <property type="entry name" value="Secre_tail"/>
</dbReference>
<sequence>MNIIKMNPDSGKTIWHKLVDNTSDFTLRRVAWDSNGHLGILGFMSEVLQLRFFKTDTSGRTYSHHVFTIPGGGTRPYIKEFFYVFDGYLISFGNDGYNGNYVGFAKLDANGNFLWSQIAGEKNAPDLYFRDWVVTEDENIYQILSDHGLYFWNKYDAHGNLLWSMRDTLGSYLKGVALSEAGNLFAVSQDYSYGLSGIESLVLRKINPDGHVEWKKYWFPDSMDTKSNLSSIRINTDSEENIYLLFQITDHKWDYSKILFLKYNQRGELVGSYQYRSDYGYGIPFMNIYDGYGYVLDYNQDSSEVVQLVKLSPEGQEWKTQILGKYYWFSKENSTMDARGNSFFLYCSTAETGQEQLHFVRIDVDGAIVWDTSYALSDRFVSIRSLNVNRFGELFVIYYQIDQAVLLRVNPKGTVDVEKPLDFGYAYLTTQFDTQGNLYLIVNRNEIRKLNREGNPVWSTVYRDKQNFRVRIRALEITPSGNVYGVVSSGWYSWSRQMVVKWCQVSEQQPSFSGPVRLEQNYPNPFNRSTIIDFALSQSGPVELTIFNVLGQKVWQRKFGVLPAGHYWRRIDNWQRMASGQYYYQIKVNNAIQTRRMIYVK</sequence>
<dbReference type="NCBIfam" id="TIGR04183">
    <property type="entry name" value="Por_Secre_tail"/>
    <property type="match status" value="1"/>
</dbReference>
<evidence type="ECO:0000313" key="1">
    <source>
        <dbReference type="EMBL" id="HHJ52468.1"/>
    </source>
</evidence>